<gene>
    <name evidence="3" type="ORF">Cpap_3118</name>
</gene>
<dbReference type="InterPro" id="IPR009078">
    <property type="entry name" value="Ferritin-like_SF"/>
</dbReference>
<dbReference type="Pfam" id="PF02915">
    <property type="entry name" value="Rubrerythrin"/>
    <property type="match status" value="1"/>
</dbReference>
<evidence type="ECO:0000313" key="3">
    <source>
        <dbReference type="EMBL" id="EGD48694.1"/>
    </source>
</evidence>
<organism evidence="3 4">
    <name type="scientific">Ruminiclostridium papyrosolvens DSM 2782</name>
    <dbReference type="NCBI Taxonomy" id="588581"/>
    <lineage>
        <taxon>Bacteria</taxon>
        <taxon>Bacillati</taxon>
        <taxon>Bacillota</taxon>
        <taxon>Clostridia</taxon>
        <taxon>Eubacteriales</taxon>
        <taxon>Oscillospiraceae</taxon>
        <taxon>Ruminiclostridium</taxon>
    </lineage>
</organism>
<dbReference type="SUPFAM" id="SSF47240">
    <property type="entry name" value="Ferritin-like"/>
    <property type="match status" value="1"/>
</dbReference>
<feature type="domain" description="Rubrerythrin diiron-binding" evidence="2">
    <location>
        <begin position="108"/>
        <end position="178"/>
    </location>
</feature>
<name>F1T9V2_9FIRM</name>
<dbReference type="eggNOG" id="COG1633">
    <property type="taxonomic scope" value="Bacteria"/>
</dbReference>
<sequence>MSYTYPSGQPQGNARKVTNKLREIMIAELMAINGYQSHISNSYMINVNEVWHHIMLDEVRHYETVLNLLRKYDPVQYKASLEQHDDYLKPKSPMQLYHPSYDNQIILNNLREDIKGELEAVILYEEEIEAYSSYKDIKIAIQAIIDDEKEHAEHLTQVLKKYENEQSIYIREKGKSSCQKRGKP</sequence>
<feature type="coiled-coil region" evidence="1">
    <location>
        <begin position="107"/>
        <end position="165"/>
    </location>
</feature>
<evidence type="ECO:0000256" key="1">
    <source>
        <dbReference type="SAM" id="Coils"/>
    </source>
</evidence>
<dbReference type="OrthoDB" id="9811690at2"/>
<dbReference type="GO" id="GO:0046872">
    <property type="term" value="F:metal ion binding"/>
    <property type="evidence" value="ECO:0007669"/>
    <property type="project" value="InterPro"/>
</dbReference>
<evidence type="ECO:0000313" key="4">
    <source>
        <dbReference type="Proteomes" id="UP000003860"/>
    </source>
</evidence>
<keyword evidence="4" id="KW-1185">Reference proteome</keyword>
<keyword evidence="1" id="KW-0175">Coiled coil</keyword>
<dbReference type="Gene3D" id="6.10.140.1960">
    <property type="match status" value="2"/>
</dbReference>
<comment type="caution">
    <text evidence="3">The sequence shown here is derived from an EMBL/GenBank/DDBJ whole genome shotgun (WGS) entry which is preliminary data.</text>
</comment>
<proteinExistence type="predicted"/>
<dbReference type="InterPro" id="IPR003251">
    <property type="entry name" value="Rr_diiron-bd_dom"/>
</dbReference>
<dbReference type="Proteomes" id="UP000003860">
    <property type="component" value="Unassembled WGS sequence"/>
</dbReference>
<protein>
    <submittedName>
        <fullName evidence="3">Rubrerythrin</fullName>
    </submittedName>
</protein>
<dbReference type="EMBL" id="ACXX02000003">
    <property type="protein sequence ID" value="EGD48694.1"/>
    <property type="molecule type" value="Genomic_DNA"/>
</dbReference>
<reference evidence="3" key="2">
    <citation type="submission" date="2011-01" db="EMBL/GenBank/DDBJ databases">
        <title>The Non-contiguous Finished genome of Clostridium papyrosolvens.</title>
        <authorList>
            <person name="Lucas S."/>
            <person name="Copeland A."/>
            <person name="Lapidus A."/>
            <person name="Cheng J.-F."/>
            <person name="Goodwin L."/>
            <person name="Pitluck S."/>
            <person name="Misra M."/>
            <person name="Chertkov O."/>
            <person name="Detter J.C."/>
            <person name="Han C."/>
            <person name="Tapia R."/>
            <person name="Land M."/>
            <person name="Hauser L."/>
            <person name="Kyrpides N."/>
            <person name="Ivanova N."/>
            <person name="Pagani I."/>
            <person name="Mouttaki H."/>
            <person name="He Z."/>
            <person name="Zhou J."/>
            <person name="Hemme C.L."/>
            <person name="Woyke T."/>
        </authorList>
    </citation>
    <scope>NUCLEOTIDE SEQUENCE [LARGE SCALE GENOMIC DNA]</scope>
    <source>
        <strain evidence="3">DSM 2782</strain>
    </source>
</reference>
<evidence type="ECO:0000259" key="2">
    <source>
        <dbReference type="Pfam" id="PF02915"/>
    </source>
</evidence>
<dbReference type="GO" id="GO:0016491">
    <property type="term" value="F:oxidoreductase activity"/>
    <property type="evidence" value="ECO:0007669"/>
    <property type="project" value="InterPro"/>
</dbReference>
<dbReference type="STRING" id="588581.Cpap_3118"/>
<dbReference type="RefSeq" id="WP_004617898.1">
    <property type="nucleotide sequence ID" value="NZ_ACXX02000003.1"/>
</dbReference>
<reference evidence="3" key="1">
    <citation type="submission" date="2009-07" db="EMBL/GenBank/DDBJ databases">
        <authorList>
            <consortium name="US DOE Joint Genome Institute (JGI-PGF)"/>
            <person name="Lucas S."/>
            <person name="Copeland A."/>
            <person name="Lapidus A."/>
            <person name="Glavina del Rio T."/>
            <person name="Tice H."/>
            <person name="Bruce D."/>
            <person name="Goodwin L."/>
            <person name="Pitluck S."/>
            <person name="Larimer F."/>
            <person name="Land M.L."/>
            <person name="Mouttaki H."/>
            <person name="He Z."/>
            <person name="Zhou J."/>
            <person name="Hemme C.L."/>
        </authorList>
    </citation>
    <scope>NUCLEOTIDE SEQUENCE [LARGE SCALE GENOMIC DNA]</scope>
    <source>
        <strain evidence="3">DSM 2782</strain>
    </source>
</reference>
<dbReference type="CDD" id="cd00657">
    <property type="entry name" value="Ferritin_like"/>
    <property type="match status" value="1"/>
</dbReference>
<dbReference type="AlphaFoldDB" id="F1T9V2"/>
<accession>F1T9V2</accession>